<dbReference type="Proteomes" id="UP000248724">
    <property type="component" value="Unassembled WGS sequence"/>
</dbReference>
<accession>A0A2W6AA75</accession>
<dbReference type="InterPro" id="IPR016181">
    <property type="entry name" value="Acyl_CoA_acyltransferase"/>
</dbReference>
<dbReference type="GO" id="GO:0005737">
    <property type="term" value="C:cytoplasm"/>
    <property type="evidence" value="ECO:0007669"/>
    <property type="project" value="TreeGrafter"/>
</dbReference>
<proteinExistence type="predicted"/>
<dbReference type="AlphaFoldDB" id="A0A2W6AA75"/>
<evidence type="ECO:0000259" key="1">
    <source>
        <dbReference type="PROSITE" id="PS51186"/>
    </source>
</evidence>
<feature type="domain" description="N-acetyltransferase" evidence="1">
    <location>
        <begin position="16"/>
        <end position="162"/>
    </location>
</feature>
<dbReference type="Pfam" id="PF13302">
    <property type="entry name" value="Acetyltransf_3"/>
    <property type="match status" value="1"/>
</dbReference>
<organism evidence="2 3">
    <name type="scientific">Candidatus Aeolococcus gillhamiae</name>
    <dbReference type="NCBI Taxonomy" id="3127015"/>
    <lineage>
        <taxon>Bacteria</taxon>
        <taxon>Bacillati</taxon>
        <taxon>Candidatus Dormiibacterota</taxon>
        <taxon>Candidatus Dormibacteria</taxon>
        <taxon>Candidatus Aeolococcales</taxon>
        <taxon>Candidatus Aeolococcaceae</taxon>
        <taxon>Candidatus Aeolococcus</taxon>
    </lineage>
</organism>
<name>A0A2W6AA75_9BACT</name>
<reference evidence="2 3" key="1">
    <citation type="journal article" date="2017" name="Nature">
        <title>Atmospheric trace gases support primary production in Antarctic desert surface soil.</title>
        <authorList>
            <person name="Ji M."/>
            <person name="Greening C."/>
            <person name="Vanwonterghem I."/>
            <person name="Carere C.R."/>
            <person name="Bay S.K."/>
            <person name="Steen J.A."/>
            <person name="Montgomery K."/>
            <person name="Lines T."/>
            <person name="Beardall J."/>
            <person name="van Dorst J."/>
            <person name="Snape I."/>
            <person name="Stott M.B."/>
            <person name="Hugenholtz P."/>
            <person name="Ferrari B.C."/>
        </authorList>
    </citation>
    <scope>NUCLEOTIDE SEQUENCE [LARGE SCALE GENOMIC DNA]</scope>
    <source>
        <strain evidence="2">RRmetagenome_bin12</strain>
    </source>
</reference>
<dbReference type="PANTHER" id="PTHR43441">
    <property type="entry name" value="RIBOSOMAL-PROTEIN-SERINE ACETYLTRANSFERASE"/>
    <property type="match status" value="1"/>
</dbReference>
<dbReference type="GO" id="GO:0008999">
    <property type="term" value="F:protein-N-terminal-alanine acetyltransferase activity"/>
    <property type="evidence" value="ECO:0007669"/>
    <property type="project" value="TreeGrafter"/>
</dbReference>
<dbReference type="EMBL" id="QHBU01000153">
    <property type="protein sequence ID" value="PZR80414.1"/>
    <property type="molecule type" value="Genomic_DNA"/>
</dbReference>
<sequence>MGRSGAVNAGAQHPRVTLRPVRPDDVALLFQWRNDHDAVRFSVSGRAVTLDEHEAWLARRLRDPATRLWIAEEDGVAVGQVRLDVDDDTGTVSIAVAAGQRGRGVGSAILQAMQAGVLSTGAVTRLRALVHPDNSVSLRAFTRAGFRRMASADAGFLVFEWP</sequence>
<dbReference type="PANTHER" id="PTHR43441:SF6">
    <property type="entry name" value="N-ACETYLTRANSFERASE DOMAIN-CONTAINING PROTEIN"/>
    <property type="match status" value="1"/>
</dbReference>
<evidence type="ECO:0000313" key="2">
    <source>
        <dbReference type="EMBL" id="PZR80414.1"/>
    </source>
</evidence>
<dbReference type="GO" id="GO:1990189">
    <property type="term" value="F:protein N-terminal-serine acetyltransferase activity"/>
    <property type="evidence" value="ECO:0007669"/>
    <property type="project" value="TreeGrafter"/>
</dbReference>
<protein>
    <recommendedName>
        <fullName evidence="1">N-acetyltransferase domain-containing protein</fullName>
    </recommendedName>
</protein>
<dbReference type="PROSITE" id="PS51186">
    <property type="entry name" value="GNAT"/>
    <property type="match status" value="1"/>
</dbReference>
<gene>
    <name evidence="2" type="ORF">DLM65_08250</name>
</gene>
<dbReference type="SUPFAM" id="SSF55729">
    <property type="entry name" value="Acyl-CoA N-acyltransferases (Nat)"/>
    <property type="match status" value="1"/>
</dbReference>
<dbReference type="CDD" id="cd04301">
    <property type="entry name" value="NAT_SF"/>
    <property type="match status" value="1"/>
</dbReference>
<dbReference type="Gene3D" id="3.40.630.30">
    <property type="match status" value="1"/>
</dbReference>
<dbReference type="InterPro" id="IPR000182">
    <property type="entry name" value="GNAT_dom"/>
</dbReference>
<comment type="caution">
    <text evidence="2">The sequence shown here is derived from an EMBL/GenBank/DDBJ whole genome shotgun (WGS) entry which is preliminary data.</text>
</comment>
<dbReference type="InterPro" id="IPR051908">
    <property type="entry name" value="Ribosomal_N-acetyltransferase"/>
</dbReference>
<evidence type="ECO:0000313" key="3">
    <source>
        <dbReference type="Proteomes" id="UP000248724"/>
    </source>
</evidence>